<evidence type="ECO:0000256" key="1">
    <source>
        <dbReference type="ARBA" id="ARBA00023015"/>
    </source>
</evidence>
<dbReference type="RefSeq" id="WP_089975216.1">
    <property type="nucleotide sequence ID" value="NZ_CP084916.1"/>
</dbReference>
<sequence length="148" mass="17240">MDNHPEIPIHSLIHRFTEFSQNYVKLEKQLLAKHKITKSGFLIISFIKDEKITLNELTNHSELDKSTLSRQIKALEKKGFILKEQGTDKRVSQLSVTPEARQLLLMVSFELEKAYSTIFKSWPDDEKQLLLVLMGRVNRSIQSFQVEK</sequence>
<keyword evidence="3" id="KW-0804">Transcription</keyword>
<evidence type="ECO:0000256" key="2">
    <source>
        <dbReference type="ARBA" id="ARBA00023125"/>
    </source>
</evidence>
<dbReference type="PANTHER" id="PTHR42756">
    <property type="entry name" value="TRANSCRIPTIONAL REGULATOR, MARR"/>
    <property type="match status" value="1"/>
</dbReference>
<dbReference type="InterPro" id="IPR036390">
    <property type="entry name" value="WH_DNA-bd_sf"/>
</dbReference>
<dbReference type="OrthoDB" id="2411388at2"/>
<dbReference type="GO" id="GO:0003677">
    <property type="term" value="F:DNA binding"/>
    <property type="evidence" value="ECO:0007669"/>
    <property type="project" value="UniProtKB-KW"/>
</dbReference>
<dbReference type="PRINTS" id="PR00598">
    <property type="entry name" value="HTHMARR"/>
</dbReference>
<dbReference type="PROSITE" id="PS50995">
    <property type="entry name" value="HTH_MARR_2"/>
    <property type="match status" value="1"/>
</dbReference>
<organism evidence="5 6">
    <name type="scientific">Carnobacterium viridans</name>
    <dbReference type="NCBI Taxonomy" id="174587"/>
    <lineage>
        <taxon>Bacteria</taxon>
        <taxon>Bacillati</taxon>
        <taxon>Bacillota</taxon>
        <taxon>Bacilli</taxon>
        <taxon>Lactobacillales</taxon>
        <taxon>Carnobacteriaceae</taxon>
        <taxon>Carnobacterium</taxon>
    </lineage>
</organism>
<dbReference type="SUPFAM" id="SSF46785">
    <property type="entry name" value="Winged helix' DNA-binding domain"/>
    <property type="match status" value="1"/>
</dbReference>
<gene>
    <name evidence="5" type="ORF">SAMN04487752_0681</name>
</gene>
<evidence type="ECO:0000313" key="5">
    <source>
        <dbReference type="EMBL" id="SDQ09785.1"/>
    </source>
</evidence>
<dbReference type="InterPro" id="IPR011991">
    <property type="entry name" value="ArsR-like_HTH"/>
</dbReference>
<name>A0A1H0Y3W4_9LACT</name>
<dbReference type="GO" id="GO:0003700">
    <property type="term" value="F:DNA-binding transcription factor activity"/>
    <property type="evidence" value="ECO:0007669"/>
    <property type="project" value="InterPro"/>
</dbReference>
<dbReference type="PANTHER" id="PTHR42756:SF1">
    <property type="entry name" value="TRANSCRIPTIONAL REPRESSOR OF EMRAB OPERON"/>
    <property type="match status" value="1"/>
</dbReference>
<dbReference type="SMART" id="SM00347">
    <property type="entry name" value="HTH_MARR"/>
    <property type="match status" value="1"/>
</dbReference>
<evidence type="ECO:0000256" key="3">
    <source>
        <dbReference type="ARBA" id="ARBA00023163"/>
    </source>
</evidence>
<keyword evidence="2 5" id="KW-0238">DNA-binding</keyword>
<feature type="domain" description="HTH marR-type" evidence="4">
    <location>
        <begin position="6"/>
        <end position="139"/>
    </location>
</feature>
<evidence type="ECO:0000313" key="6">
    <source>
        <dbReference type="Proteomes" id="UP000199481"/>
    </source>
</evidence>
<accession>A0A1H0Y3W4</accession>
<evidence type="ECO:0000259" key="4">
    <source>
        <dbReference type="PROSITE" id="PS50995"/>
    </source>
</evidence>
<dbReference type="EMBL" id="FNJW01000008">
    <property type="protein sequence ID" value="SDQ09785.1"/>
    <property type="molecule type" value="Genomic_DNA"/>
</dbReference>
<dbReference type="Proteomes" id="UP000199481">
    <property type="component" value="Unassembled WGS sequence"/>
</dbReference>
<dbReference type="InterPro" id="IPR036388">
    <property type="entry name" value="WH-like_DNA-bd_sf"/>
</dbReference>
<dbReference type="AlphaFoldDB" id="A0A1H0Y3W4"/>
<reference evidence="6" key="1">
    <citation type="submission" date="2016-10" db="EMBL/GenBank/DDBJ databases">
        <authorList>
            <person name="Varghese N."/>
            <person name="Submissions S."/>
        </authorList>
    </citation>
    <scope>NUCLEOTIDE SEQUENCE [LARGE SCALE GENOMIC DNA]</scope>
    <source>
        <strain evidence="6">MPL-11</strain>
    </source>
</reference>
<dbReference type="Gene3D" id="1.10.10.10">
    <property type="entry name" value="Winged helix-like DNA-binding domain superfamily/Winged helix DNA-binding domain"/>
    <property type="match status" value="1"/>
</dbReference>
<protein>
    <submittedName>
        <fullName evidence="5">DNA-binding transcriptional regulator, MarR family</fullName>
    </submittedName>
</protein>
<dbReference type="InterPro" id="IPR000835">
    <property type="entry name" value="HTH_MarR-typ"/>
</dbReference>
<dbReference type="Pfam" id="PF01047">
    <property type="entry name" value="MarR"/>
    <property type="match status" value="1"/>
</dbReference>
<proteinExistence type="predicted"/>
<dbReference type="CDD" id="cd00090">
    <property type="entry name" value="HTH_ARSR"/>
    <property type="match status" value="1"/>
</dbReference>
<keyword evidence="6" id="KW-1185">Reference proteome</keyword>
<keyword evidence="1" id="KW-0805">Transcription regulation</keyword>